<reference evidence="3" key="1">
    <citation type="submission" date="2022-06" db="EMBL/GenBank/DDBJ databases">
        <title>Sequencing the genomes of 1000 actinobacteria strains.</title>
        <authorList>
            <person name="Klenk H.-P."/>
        </authorList>
    </citation>
    <scope>NUCLEOTIDE SEQUENCE</scope>
    <source>
        <strain evidence="3">DSM 46694</strain>
    </source>
</reference>
<feature type="chain" id="PRO_5040925193" evidence="2">
    <location>
        <begin position="24"/>
        <end position="156"/>
    </location>
</feature>
<keyword evidence="4" id="KW-1185">Reference proteome</keyword>
<evidence type="ECO:0000256" key="1">
    <source>
        <dbReference type="SAM" id="MobiDB-lite"/>
    </source>
</evidence>
<comment type="caution">
    <text evidence="3">The sequence shown here is derived from an EMBL/GenBank/DDBJ whole genome shotgun (WGS) entry which is preliminary data.</text>
</comment>
<sequence>MRISVAVAVPLLLCLAACGPAPLAPPPAPPTSPAAPEPSPAAPEPSAGAPGPSAAPKRSASSGSRLAGPGTVCGEAEAANGSLAAVAVHRGRADCAQALRVLRAYYRPQTPKQGSAGVATVAGWECVSNTAAESMRTGRLTSCRKGGATIVADVIP</sequence>
<proteinExistence type="predicted"/>
<accession>A0A9X2GD59</accession>
<evidence type="ECO:0000256" key="2">
    <source>
        <dbReference type="SAM" id="SignalP"/>
    </source>
</evidence>
<feature type="compositionally biased region" description="Low complexity" evidence="1">
    <location>
        <begin position="44"/>
        <end position="56"/>
    </location>
</feature>
<feature type="compositionally biased region" description="Pro residues" evidence="1">
    <location>
        <begin position="25"/>
        <end position="43"/>
    </location>
</feature>
<protein>
    <submittedName>
        <fullName evidence="3">Uncharacterized protein</fullName>
    </submittedName>
</protein>
<organism evidence="3 4">
    <name type="scientific">Nonomuraea thailandensis</name>
    <dbReference type="NCBI Taxonomy" id="1188745"/>
    <lineage>
        <taxon>Bacteria</taxon>
        <taxon>Bacillati</taxon>
        <taxon>Actinomycetota</taxon>
        <taxon>Actinomycetes</taxon>
        <taxon>Streptosporangiales</taxon>
        <taxon>Streptosporangiaceae</taxon>
        <taxon>Nonomuraea</taxon>
    </lineage>
</organism>
<evidence type="ECO:0000313" key="3">
    <source>
        <dbReference type="EMBL" id="MCP2355460.1"/>
    </source>
</evidence>
<name>A0A9X2GD59_9ACTN</name>
<dbReference type="AlphaFoldDB" id="A0A9X2GD59"/>
<dbReference type="Proteomes" id="UP001139648">
    <property type="component" value="Unassembled WGS sequence"/>
</dbReference>
<dbReference type="EMBL" id="JAMZEB010000002">
    <property type="protein sequence ID" value="MCP2355460.1"/>
    <property type="molecule type" value="Genomic_DNA"/>
</dbReference>
<keyword evidence="2" id="KW-0732">Signal</keyword>
<feature type="signal peptide" evidence="2">
    <location>
        <begin position="1"/>
        <end position="23"/>
    </location>
</feature>
<evidence type="ECO:0000313" key="4">
    <source>
        <dbReference type="Proteomes" id="UP001139648"/>
    </source>
</evidence>
<feature type="region of interest" description="Disordered" evidence="1">
    <location>
        <begin position="25"/>
        <end position="71"/>
    </location>
</feature>
<dbReference type="RefSeq" id="WP_253742132.1">
    <property type="nucleotide sequence ID" value="NZ_BAABKA010000036.1"/>
</dbReference>
<gene>
    <name evidence="3" type="ORF">HD597_002480</name>
</gene>